<sequence length="658" mass="70608">MTNKKLMKKIAPVVMSAAVAMTSMPYAVLASDFTDSEVLTDSTDFSVSEEFAAEDAQEEFTTEDVQDAFAAEAQQGEAYVLMNIPYDDFYKAELKNNDVKVDAFTSATLNKSRTAGMMNGNSAYHVDSNGTDVTGVTFPVKVSDLSLLKDQKQVTDSDSVTITVTNRGQTSSNTYTGKDSLIENASYSYYILSETPSYYKELTVNADGSYSFSAMKGAQTQTVAIDAILKTETTYGDYELDLNNETFSSLIDTTTDKIYGVTVNTTDGTNYGLRHLENIWRGSMLAWGTGYTTEVHGCPVSSAHYKSIMGKTIDSVTYYTDKGMITFDVPDVKVQTTTGIKATVADIMNTDSSAAVTFDQALPADFKAQYTVDGTAVSCTDGKLAVGALALGTHKVEIADASGKYAAIVTEFTVNTDKMPASYDSNETKLVAAKGITAEEFSAYIKSISKVKVDYTEYAATGRGSKVIVKEDGTLDLTDIQVTDATVFEITAVGYKNNLTFTYKQAENTFELNTSSKTLYTKGSTKTTLKVTTNLTDKIIWKSSNTKVASVNSKGVVTAKAKGTAVITASCGEYQVTCKITVKNPSLKLSKSSATVKVGKTTKISAKATPSGKVTYKSSNSKIATVSSKGVVKGKKKGTAKITVTCNGVKKVFTVKVK</sequence>
<dbReference type="SMART" id="SM00635">
    <property type="entry name" value="BID_2"/>
    <property type="match status" value="2"/>
</dbReference>
<dbReference type="EMBL" id="CABHOF010000051">
    <property type="protein sequence ID" value="VUX66202.1"/>
    <property type="molecule type" value="Genomic_DNA"/>
</dbReference>
<protein>
    <submittedName>
        <fullName evidence="3">Bacterial Ig-like domain (Group 2)</fullName>
    </submittedName>
</protein>
<keyword evidence="4" id="KW-1185">Reference proteome</keyword>
<dbReference type="RefSeq" id="WP_144137130.1">
    <property type="nucleotide sequence ID" value="NZ_CABHOF010000051.1"/>
</dbReference>
<organism evidence="3 4">
    <name type="scientific">Blautia wexlerae</name>
    <dbReference type="NCBI Taxonomy" id="418240"/>
    <lineage>
        <taxon>Bacteria</taxon>
        <taxon>Bacillati</taxon>
        <taxon>Bacillota</taxon>
        <taxon>Clostridia</taxon>
        <taxon>Lachnospirales</taxon>
        <taxon>Lachnospiraceae</taxon>
        <taxon>Blautia</taxon>
    </lineage>
</organism>
<dbReference type="InterPro" id="IPR003343">
    <property type="entry name" value="Big_2"/>
</dbReference>
<evidence type="ECO:0000313" key="3">
    <source>
        <dbReference type="EMBL" id="VUX66202.1"/>
    </source>
</evidence>
<feature type="signal peptide" evidence="1">
    <location>
        <begin position="1"/>
        <end position="30"/>
    </location>
</feature>
<keyword evidence="1" id="KW-0732">Signal</keyword>
<feature type="domain" description="BIG2" evidence="2">
    <location>
        <begin position="583"/>
        <end position="655"/>
    </location>
</feature>
<proteinExistence type="predicted"/>
<gene>
    <name evidence="3" type="ORF">BWLFYP14_02574</name>
</gene>
<accession>A0A564WV13</accession>
<dbReference type="Pfam" id="PF22359">
    <property type="entry name" value="Big-like"/>
    <property type="match status" value="1"/>
</dbReference>
<dbReference type="InterPro" id="IPR054604">
    <property type="entry name" value="SbsC_Big-like"/>
</dbReference>
<evidence type="ECO:0000259" key="2">
    <source>
        <dbReference type="SMART" id="SM00635"/>
    </source>
</evidence>
<dbReference type="Proteomes" id="UP000366766">
    <property type="component" value="Unassembled WGS sequence"/>
</dbReference>
<dbReference type="InterPro" id="IPR008964">
    <property type="entry name" value="Invasin/intimin_cell_adhesion"/>
</dbReference>
<dbReference type="SUPFAM" id="SSF49373">
    <property type="entry name" value="Invasin/intimin cell-adhesion fragments"/>
    <property type="match status" value="2"/>
</dbReference>
<dbReference type="Pfam" id="PF02368">
    <property type="entry name" value="Big_2"/>
    <property type="match status" value="1"/>
</dbReference>
<evidence type="ECO:0000313" key="4">
    <source>
        <dbReference type="Proteomes" id="UP000366766"/>
    </source>
</evidence>
<dbReference type="Gene3D" id="2.60.40.1080">
    <property type="match status" value="2"/>
</dbReference>
<evidence type="ECO:0000256" key="1">
    <source>
        <dbReference type="SAM" id="SignalP"/>
    </source>
</evidence>
<feature type="chain" id="PRO_5021820744" evidence="1">
    <location>
        <begin position="31"/>
        <end position="658"/>
    </location>
</feature>
<dbReference type="AlphaFoldDB" id="A0A564WV13"/>
<feature type="domain" description="BIG2" evidence="2">
    <location>
        <begin position="506"/>
        <end position="581"/>
    </location>
</feature>
<name>A0A564WV13_9FIRM</name>
<reference evidence="3 4" key="1">
    <citation type="submission" date="2019-07" db="EMBL/GenBank/DDBJ databases">
        <authorList>
            <person name="Chang H.-W."/>
            <person name="Raman A."/>
            <person name="Venkatesh S."/>
            <person name="Gehrig J."/>
        </authorList>
    </citation>
    <scope>NUCLEOTIDE SEQUENCE [LARGE SCALE GENOMIC DNA]</scope>
    <source>
        <strain evidence="3">Blautia_wexlerae_LFYP_14</strain>
    </source>
</reference>